<dbReference type="PANTHER" id="PTHR46673:SF1">
    <property type="entry name" value="4F2 CELL-SURFACE ANTIGEN HEAVY CHAIN"/>
    <property type="match status" value="1"/>
</dbReference>
<dbReference type="SUPFAM" id="SSF51445">
    <property type="entry name" value="(Trans)glycosidases"/>
    <property type="match status" value="1"/>
</dbReference>
<evidence type="ECO:0000259" key="1">
    <source>
        <dbReference type="Pfam" id="PF00128"/>
    </source>
</evidence>
<dbReference type="Gene3D" id="2.60.40.1180">
    <property type="entry name" value="Golgi alpha-mannosidase II"/>
    <property type="match status" value="1"/>
</dbReference>
<proteinExistence type="predicted"/>
<dbReference type="Pfam" id="PF00128">
    <property type="entry name" value="Alpha-amylase"/>
    <property type="match status" value="1"/>
</dbReference>
<gene>
    <name evidence="2" type="ORF">KUTeg_015480</name>
</gene>
<reference evidence="2 3" key="1">
    <citation type="submission" date="2022-12" db="EMBL/GenBank/DDBJ databases">
        <title>Chromosome-level genome of Tegillarca granosa.</title>
        <authorList>
            <person name="Kim J."/>
        </authorList>
    </citation>
    <scope>NUCLEOTIDE SEQUENCE [LARGE SCALE GENOMIC DNA]</scope>
    <source>
        <strain evidence="2">Teg-2019</strain>
        <tissue evidence="2">Adductor muscle</tissue>
    </source>
</reference>
<name>A0ABQ9ESN4_TEGGR</name>
<dbReference type="InterPro" id="IPR017853">
    <property type="entry name" value="GH"/>
</dbReference>
<keyword evidence="3" id="KW-1185">Reference proteome</keyword>
<dbReference type="InterPro" id="IPR013780">
    <property type="entry name" value="Glyco_hydro_b"/>
</dbReference>
<protein>
    <recommendedName>
        <fullName evidence="1">Glycosyl hydrolase family 13 catalytic domain-containing protein</fullName>
    </recommendedName>
</protein>
<dbReference type="InterPro" id="IPR006047">
    <property type="entry name" value="GH13_cat_dom"/>
</dbReference>
<evidence type="ECO:0000313" key="3">
    <source>
        <dbReference type="Proteomes" id="UP001217089"/>
    </source>
</evidence>
<dbReference type="Proteomes" id="UP001217089">
    <property type="component" value="Unassembled WGS sequence"/>
</dbReference>
<organism evidence="2 3">
    <name type="scientific">Tegillarca granosa</name>
    <name type="common">Malaysian cockle</name>
    <name type="synonym">Anadara granosa</name>
    <dbReference type="NCBI Taxonomy" id="220873"/>
    <lineage>
        <taxon>Eukaryota</taxon>
        <taxon>Metazoa</taxon>
        <taxon>Spiralia</taxon>
        <taxon>Lophotrochozoa</taxon>
        <taxon>Mollusca</taxon>
        <taxon>Bivalvia</taxon>
        <taxon>Autobranchia</taxon>
        <taxon>Pteriomorphia</taxon>
        <taxon>Arcoida</taxon>
        <taxon>Arcoidea</taxon>
        <taxon>Arcidae</taxon>
        <taxon>Tegillarca</taxon>
    </lineage>
</organism>
<accession>A0ABQ9ESN4</accession>
<dbReference type="EMBL" id="JARBDR010000793">
    <property type="protein sequence ID" value="KAJ8307396.1"/>
    <property type="molecule type" value="Genomic_DNA"/>
</dbReference>
<sequence>MMADIKGDINTAMGYYGLFDRDGVHVTTNLYFAEEEITCNGDCIARYVGSWMDNLPDGRWASWMAGYEDSRRFGSRFNETYMKAFNLLIMLLPGTPVVYYGDEIKMIDLPDVTSPGPWSKTQIMRGLMQWENVTNGGFQTDASCDISGCNEPWIDVNKDFSQNNAMIQNTTAGSLLNFMKNLTRLRKENSFIIGEYHPTLYNENIFSFVREFDGEKGYLIAINFGQATETNDFTGTHSTIKTTATVELTTGNDVGYKVGSDISTESITLQSHQGIVVSWNYAAKEL</sequence>
<dbReference type="InterPro" id="IPR042280">
    <property type="entry name" value="SLC3A2"/>
</dbReference>
<dbReference type="PANTHER" id="PTHR46673">
    <property type="entry name" value="4F2 CELL-SURFACE ANTIGEN HEAVY CHAIN"/>
    <property type="match status" value="1"/>
</dbReference>
<comment type="caution">
    <text evidence="2">The sequence shown here is derived from an EMBL/GenBank/DDBJ whole genome shotgun (WGS) entry which is preliminary data.</text>
</comment>
<feature type="domain" description="Glycosyl hydrolase family 13 catalytic" evidence="1">
    <location>
        <begin position="39"/>
        <end position="192"/>
    </location>
</feature>
<evidence type="ECO:0000313" key="2">
    <source>
        <dbReference type="EMBL" id="KAJ8307396.1"/>
    </source>
</evidence>
<dbReference type="Gene3D" id="3.20.20.80">
    <property type="entry name" value="Glycosidases"/>
    <property type="match status" value="1"/>
</dbReference>